<reference evidence="1" key="2">
    <citation type="journal article" date="2022" name="BMC Genomics">
        <title>Comparative genome analysis of mycobacteria focusing on tRNA and non-coding RNA.</title>
        <authorList>
            <person name="Behra P.R.K."/>
            <person name="Pettersson B.M.F."/>
            <person name="Ramesh M."/>
            <person name="Das S."/>
            <person name="Dasgupta S."/>
            <person name="Kirsebom L.A."/>
        </authorList>
    </citation>
    <scope>NUCLEOTIDE SEQUENCE</scope>
    <source>
        <strain evidence="1">DSM 45439</strain>
    </source>
</reference>
<name>A0AAW5S711_MYCBC</name>
<dbReference type="RefSeq" id="WP_167380306.1">
    <property type="nucleotide sequence ID" value="NZ_JACKTG010000043.1"/>
</dbReference>
<sequence>MGAVTPTIVKQVVQHRGARVETSVGDGHFQLDSSQDRVSVNSSRQGWVGLVVPGL</sequence>
<dbReference type="EMBL" id="JACKTG010000043">
    <property type="protein sequence ID" value="MCV6990755.1"/>
    <property type="molecule type" value="Genomic_DNA"/>
</dbReference>
<evidence type="ECO:0000313" key="2">
    <source>
        <dbReference type="Proteomes" id="UP001207588"/>
    </source>
</evidence>
<dbReference type="AlphaFoldDB" id="A0AAW5S711"/>
<protein>
    <submittedName>
        <fullName evidence="1">Uncharacterized protein</fullName>
    </submittedName>
</protein>
<evidence type="ECO:0000313" key="1">
    <source>
        <dbReference type="EMBL" id="MCV6990755.1"/>
    </source>
</evidence>
<organism evidence="1 2">
    <name type="scientific">Mycobacterium bouchedurhonense</name>
    <dbReference type="NCBI Taxonomy" id="701041"/>
    <lineage>
        <taxon>Bacteria</taxon>
        <taxon>Bacillati</taxon>
        <taxon>Actinomycetota</taxon>
        <taxon>Actinomycetes</taxon>
        <taxon>Mycobacteriales</taxon>
        <taxon>Mycobacteriaceae</taxon>
        <taxon>Mycobacterium</taxon>
        <taxon>Mycobacterium avium complex (MAC)</taxon>
    </lineage>
</organism>
<dbReference type="Proteomes" id="UP001207588">
    <property type="component" value="Unassembled WGS sequence"/>
</dbReference>
<proteinExistence type="predicted"/>
<reference evidence="1" key="1">
    <citation type="submission" date="2020-07" db="EMBL/GenBank/DDBJ databases">
        <authorList>
            <person name="Pettersson B.M.F."/>
            <person name="Behra P.R.K."/>
            <person name="Ramesh M."/>
            <person name="Das S."/>
            <person name="Dasgupta S."/>
            <person name="Kirsebom L.A."/>
        </authorList>
    </citation>
    <scope>NUCLEOTIDE SEQUENCE</scope>
    <source>
        <strain evidence="1">DSM 45439</strain>
    </source>
</reference>
<comment type="caution">
    <text evidence="1">The sequence shown here is derived from an EMBL/GenBank/DDBJ whole genome shotgun (WGS) entry which is preliminary data.</text>
</comment>
<accession>A0AAW5S711</accession>
<gene>
    <name evidence="1" type="ORF">H7I91_15925</name>
</gene>